<comment type="function">
    <text evidence="7">Regulatory subunit of calcineurin, a calcium-dependent, calmodulin stimulated protein phosphatase. Confers calcium sensitivity.</text>
</comment>
<dbReference type="Bgee" id="ENSGACG00000011988">
    <property type="expression patterns" value="Expressed in telencephalon and 13 other cell types or tissues"/>
</dbReference>
<dbReference type="GO" id="GO:0120293">
    <property type="term" value="C:dynein axonemal particle"/>
    <property type="evidence" value="ECO:0007669"/>
    <property type="project" value="UniProtKB-SubCell"/>
</dbReference>
<comment type="similarity">
    <text evidence="8">Belongs to the calcineurin regulatory subunit family.</text>
</comment>
<evidence type="ECO:0000256" key="1">
    <source>
        <dbReference type="ARBA" id="ARBA00022490"/>
    </source>
</evidence>
<dbReference type="PANTHER" id="PTHR45942">
    <property type="entry name" value="PROTEIN PHOSPATASE 3 REGULATORY SUBUNIT B ALPHA ISOFORM TYPE 1"/>
    <property type="match status" value="1"/>
</dbReference>
<dbReference type="InterPro" id="IPR002048">
    <property type="entry name" value="EF_hand_dom"/>
</dbReference>
<dbReference type="FunFam" id="1.10.238.10:FF:000047">
    <property type="entry name" value="Calcineurin subunit B type 1"/>
    <property type="match status" value="1"/>
</dbReference>
<dbReference type="PROSITE" id="PS00018">
    <property type="entry name" value="EF_HAND_1"/>
    <property type="match status" value="3"/>
</dbReference>
<dbReference type="Proteomes" id="UP000007635">
    <property type="component" value="Chromosome VI"/>
</dbReference>
<feature type="domain" description="EF-hand" evidence="14">
    <location>
        <begin position="116"/>
        <end position="151"/>
    </location>
</feature>
<reference evidence="15 16" key="1">
    <citation type="journal article" date="2021" name="G3 (Bethesda)">
        <title>Improved contiguity of the threespine stickleback genome using long-read sequencing.</title>
        <authorList>
            <person name="Nath S."/>
            <person name="Shaw D.E."/>
            <person name="White M.A."/>
        </authorList>
    </citation>
    <scope>NUCLEOTIDE SEQUENCE [LARGE SCALE GENOMIC DNA]</scope>
    <source>
        <strain evidence="15 16">Lake Benthic</strain>
    </source>
</reference>
<keyword evidence="3" id="KW-0053">Apoptosis</keyword>
<evidence type="ECO:0000313" key="15">
    <source>
        <dbReference type="Ensembl" id="ENSGACP00000015922.2"/>
    </source>
</evidence>
<evidence type="ECO:0000256" key="8">
    <source>
        <dbReference type="ARBA" id="ARBA00023774"/>
    </source>
</evidence>
<organism evidence="15 16">
    <name type="scientific">Gasterosteus aculeatus aculeatus</name>
    <name type="common">three-spined stickleback</name>
    <dbReference type="NCBI Taxonomy" id="481459"/>
    <lineage>
        <taxon>Eukaryota</taxon>
        <taxon>Metazoa</taxon>
        <taxon>Chordata</taxon>
        <taxon>Craniata</taxon>
        <taxon>Vertebrata</taxon>
        <taxon>Euteleostomi</taxon>
        <taxon>Actinopterygii</taxon>
        <taxon>Neopterygii</taxon>
        <taxon>Teleostei</taxon>
        <taxon>Neoteleostei</taxon>
        <taxon>Acanthomorphata</taxon>
        <taxon>Eupercaria</taxon>
        <taxon>Perciformes</taxon>
        <taxon>Cottioidei</taxon>
        <taxon>Gasterosteales</taxon>
        <taxon>Gasterosteidae</taxon>
        <taxon>Gasterosteus</taxon>
    </lineage>
</organism>
<dbReference type="AlphaFoldDB" id="G3PE98"/>
<sequence>PEASSAPTDDKMSLAVCRRKNRIENYSFWMTPNDPPPPSVSRPVDADEIKRLGKRFKKLDLDNSGSLSVEEFMSLPELQQNPLVQRVIEIFDTDGNGEVDFKEFIEGVSQFSVKGDKEQKLRFAFRIYDMDKDGYISNGELFQVLKMMVGNNLKDTQLQQIVDKTIINADRDGDGRVSFHEFCYRRPPPAFSTLDICSRCPSKRSVQLKPLDIYFLFLSFIKNSKPQIIAHIQKSLNYTVFDSKWIPCSARFVCLGNFARGTGVMQIYEVEHGEARLIKEVEKPKPIKCGTFGATSLQQRHMATGDFDGNLNIWNLEAPDVSVYSVKAHKEIVNCIDGVGGLGIGDGAPEIVTGSRDGTVKVWDPRQKDSPVANMEPVEGETKRDCWTVAFGHAFNDQDRCVCAGYDNGDIKLFDLRNMSLRWETNIKNGVCCVEFDRKDINMNKLVATSLEGKFHVFDLRTQHPTKGFASVSEKAHKSTIWQVKHLPQNRDIFMTTGGAGNLHLWKYEYPAQRSRTDSDQTEVGVAGSVNLLQNATLSTQPIASLDWSPDKQGLCVCSGFDQSVRVLIVTKLHAA</sequence>
<dbReference type="SMART" id="SM00054">
    <property type="entry name" value="EFh"/>
    <property type="match status" value="4"/>
</dbReference>
<keyword evidence="4" id="KW-0479">Metal-binding</keyword>
<evidence type="ECO:0000256" key="3">
    <source>
        <dbReference type="ARBA" id="ARBA00022703"/>
    </source>
</evidence>
<comment type="subcellular location">
    <subcellularLocation>
        <location evidence="9">Dynein axonemal particle</location>
    </subcellularLocation>
</comment>
<dbReference type="PROSITE" id="PS50082">
    <property type="entry name" value="WD_REPEATS_2"/>
    <property type="match status" value="1"/>
</dbReference>
<dbReference type="GeneTree" id="ENSGT00950000183091"/>
<evidence type="ECO:0000256" key="12">
    <source>
        <dbReference type="ARBA" id="ARBA00041547"/>
    </source>
</evidence>
<name>G3PE98_GASAC</name>
<dbReference type="Pfam" id="PF00400">
    <property type="entry name" value="WD40"/>
    <property type="match status" value="2"/>
</dbReference>
<dbReference type="SUPFAM" id="SSF50978">
    <property type="entry name" value="WD40 repeat-like"/>
    <property type="match status" value="1"/>
</dbReference>
<dbReference type="SMART" id="SM00320">
    <property type="entry name" value="WD40"/>
    <property type="match status" value="6"/>
</dbReference>
<keyword evidence="2 13" id="KW-0853">WD repeat</keyword>
<dbReference type="FunFam" id="2.130.10.10:FF:000258">
    <property type="entry name" value="WD repeat-containing protein 92"/>
    <property type="match status" value="1"/>
</dbReference>
<keyword evidence="6" id="KW-0106">Calcium</keyword>
<accession>G3PE98</accession>
<dbReference type="OMA" id="EIGWTMS"/>
<dbReference type="CDD" id="cd00051">
    <property type="entry name" value="EFh"/>
    <property type="match status" value="2"/>
</dbReference>
<dbReference type="InterPro" id="IPR001680">
    <property type="entry name" value="WD40_rpt"/>
</dbReference>
<dbReference type="Pfam" id="PF13499">
    <property type="entry name" value="EF-hand_7"/>
    <property type="match status" value="2"/>
</dbReference>
<dbReference type="GO" id="GO:0006915">
    <property type="term" value="P:apoptotic process"/>
    <property type="evidence" value="ECO:0007669"/>
    <property type="project" value="UniProtKB-KW"/>
</dbReference>
<protein>
    <recommendedName>
        <fullName evidence="11">Dynein axonemal assembly factor 10</fullName>
    </recommendedName>
    <alternativeName>
        <fullName evidence="12">WD repeat-containing protein 92</fullName>
    </alternativeName>
</protein>
<dbReference type="InterPro" id="IPR036322">
    <property type="entry name" value="WD40_repeat_dom_sf"/>
</dbReference>
<reference evidence="15" key="3">
    <citation type="submission" date="2025-09" db="UniProtKB">
        <authorList>
            <consortium name="Ensembl"/>
        </authorList>
    </citation>
    <scope>IDENTIFICATION</scope>
</reference>
<dbReference type="GO" id="GO:0005509">
    <property type="term" value="F:calcium ion binding"/>
    <property type="evidence" value="ECO:0007669"/>
    <property type="project" value="InterPro"/>
</dbReference>
<keyword evidence="16" id="KW-1185">Reference proteome</keyword>
<feature type="repeat" description="WD" evidence="13">
    <location>
        <begin position="351"/>
        <end position="364"/>
    </location>
</feature>
<dbReference type="InterPro" id="IPR018247">
    <property type="entry name" value="EF_Hand_1_Ca_BS"/>
</dbReference>
<evidence type="ECO:0000256" key="7">
    <source>
        <dbReference type="ARBA" id="ARBA00023754"/>
    </source>
</evidence>
<proteinExistence type="inferred from homology"/>
<evidence type="ECO:0000256" key="9">
    <source>
        <dbReference type="ARBA" id="ARBA00024190"/>
    </source>
</evidence>
<keyword evidence="1" id="KW-0963">Cytoplasm</keyword>
<reference evidence="15" key="2">
    <citation type="submission" date="2025-08" db="UniProtKB">
        <authorList>
            <consortium name="Ensembl"/>
        </authorList>
    </citation>
    <scope>IDENTIFICATION</scope>
</reference>
<evidence type="ECO:0000259" key="14">
    <source>
        <dbReference type="PROSITE" id="PS50222"/>
    </source>
</evidence>
<dbReference type="Ensembl" id="ENSGACT00000015953.2">
    <property type="protein sequence ID" value="ENSGACP00000015922.2"/>
    <property type="gene ID" value="ENSGACG00000011988.2"/>
</dbReference>
<dbReference type="InterPro" id="IPR015943">
    <property type="entry name" value="WD40/YVTN_repeat-like_dom_sf"/>
</dbReference>
<evidence type="ECO:0000256" key="4">
    <source>
        <dbReference type="ARBA" id="ARBA00022723"/>
    </source>
</evidence>
<evidence type="ECO:0000256" key="5">
    <source>
        <dbReference type="ARBA" id="ARBA00022737"/>
    </source>
</evidence>
<dbReference type="Gene3D" id="2.130.10.10">
    <property type="entry name" value="YVTN repeat-like/Quinoprotein amine dehydrogenase"/>
    <property type="match status" value="1"/>
</dbReference>
<dbReference type="SUPFAM" id="SSF47473">
    <property type="entry name" value="EF-hand"/>
    <property type="match status" value="1"/>
</dbReference>
<evidence type="ECO:0000256" key="6">
    <source>
        <dbReference type="ARBA" id="ARBA00022837"/>
    </source>
</evidence>
<evidence type="ECO:0000256" key="11">
    <source>
        <dbReference type="ARBA" id="ARBA00039643"/>
    </source>
</evidence>
<evidence type="ECO:0000256" key="13">
    <source>
        <dbReference type="PROSITE-ProRule" id="PRU00221"/>
    </source>
</evidence>
<evidence type="ECO:0000256" key="10">
    <source>
        <dbReference type="ARBA" id="ARBA00037430"/>
    </source>
</evidence>
<comment type="function">
    <text evidence="10">Key assembly factor specifically required for the stability of axonemal dynein heavy chains in cytoplasm.</text>
</comment>
<dbReference type="PROSITE" id="PS50222">
    <property type="entry name" value="EF_HAND_2"/>
    <property type="match status" value="2"/>
</dbReference>
<evidence type="ECO:0000313" key="16">
    <source>
        <dbReference type="Proteomes" id="UP000007635"/>
    </source>
</evidence>
<keyword evidence="5" id="KW-0677">Repeat</keyword>
<evidence type="ECO:0000256" key="2">
    <source>
        <dbReference type="ARBA" id="ARBA00022574"/>
    </source>
</evidence>
<dbReference type="InterPro" id="IPR011992">
    <property type="entry name" value="EF-hand-dom_pair"/>
</dbReference>
<feature type="domain" description="EF-hand" evidence="14">
    <location>
        <begin position="79"/>
        <end position="114"/>
    </location>
</feature>
<dbReference type="Gene3D" id="1.10.238.10">
    <property type="entry name" value="EF-hand"/>
    <property type="match status" value="1"/>
</dbReference>